<dbReference type="KEGG" id="swp:swp_2514"/>
<evidence type="ECO:0000256" key="1">
    <source>
        <dbReference type="ARBA" id="ARBA00000085"/>
    </source>
</evidence>
<protein>
    <recommendedName>
        <fullName evidence="2">histidine kinase</fullName>
        <ecNumber evidence="2">2.7.13.3</ecNumber>
    </recommendedName>
</protein>
<dbReference type="CDD" id="cd00082">
    <property type="entry name" value="HisKA"/>
    <property type="match status" value="1"/>
</dbReference>
<sequence length="586" mass="65844">MLTILMDFRFCLIAIIAYFCFSTFSYASDTKTLRIGVLAFAHTEAVLSRWQPTITRLETDLDTPVQLVVLTPTELDEAVEQKTVDFIITNALTAVSYKKDHGTSSLLTLVPLMSSNPAFAVGSALVTHQELEVNSVTDLSQLKVVSTDRKAFGGFQIFAGQMAQQGLNPFDDFKQLDFVGFPQNKLLSMIEAGDTDIAILPTCVLENAIKHREISATTLKVVLTKPSTELKCQSSSKLYPYYSFSKLGKTDHRLATKVIKSLLSIHATDDAAFYGRYDSWSATVNDSSVFKLLRQLQQWPFVTNWTSIFKTALPWVIAGFIFLFLGYLHHLRVKRLVVLRTHDLKSEIYQHKMTQDALFTQTEQFYKAQRVLLTGEMASGIAHELNQPLAGIRYLTQGCIYRLSAEQTELKEAMTKAIQQVDRAQETIQRFRNFCHQPSVMSHCNINMILDDTLTLMAAEFSRVKLNPQLTLENIGITGDASLLQQVFVNIIRNALDAMEDVAKPQLFITMALVGDQVKIEFTDNGKGLLPQELERLFFPFETSKKNGLGLGMIICKRIIEEHHGEISACNNRDIGLTLTITLPLE</sequence>
<dbReference type="PANTHER" id="PTHR43065:SF42">
    <property type="entry name" value="TWO-COMPONENT SENSOR PPRA"/>
    <property type="match status" value="1"/>
</dbReference>
<dbReference type="Proteomes" id="UP000000753">
    <property type="component" value="Chromosome"/>
</dbReference>
<feature type="transmembrane region" description="Helical" evidence="4">
    <location>
        <begin position="312"/>
        <end position="331"/>
    </location>
</feature>
<evidence type="ECO:0000313" key="7">
    <source>
        <dbReference type="Proteomes" id="UP000000753"/>
    </source>
</evidence>
<dbReference type="InterPro" id="IPR003594">
    <property type="entry name" value="HATPase_dom"/>
</dbReference>
<dbReference type="eggNOG" id="COG3221">
    <property type="taxonomic scope" value="Bacteria"/>
</dbReference>
<dbReference type="InterPro" id="IPR036890">
    <property type="entry name" value="HATPase_C_sf"/>
</dbReference>
<dbReference type="PROSITE" id="PS50109">
    <property type="entry name" value="HIS_KIN"/>
    <property type="match status" value="1"/>
</dbReference>
<evidence type="ECO:0000256" key="4">
    <source>
        <dbReference type="SAM" id="Phobius"/>
    </source>
</evidence>
<keyword evidence="3" id="KW-0597">Phosphoprotein</keyword>
<feature type="domain" description="Histidine kinase" evidence="5">
    <location>
        <begin position="380"/>
        <end position="586"/>
    </location>
</feature>
<dbReference type="PRINTS" id="PR00344">
    <property type="entry name" value="BCTRLSENSOR"/>
</dbReference>
<dbReference type="eggNOG" id="COG4191">
    <property type="taxonomic scope" value="Bacteria"/>
</dbReference>
<keyword evidence="6" id="KW-0418">Kinase</keyword>
<dbReference type="InterPro" id="IPR036097">
    <property type="entry name" value="HisK_dim/P_sf"/>
</dbReference>
<evidence type="ECO:0000256" key="2">
    <source>
        <dbReference type="ARBA" id="ARBA00012438"/>
    </source>
</evidence>
<accession>B8CP10</accession>
<dbReference type="Pfam" id="PF02518">
    <property type="entry name" value="HATPase_c"/>
    <property type="match status" value="1"/>
</dbReference>
<dbReference type="AlphaFoldDB" id="B8CP10"/>
<dbReference type="Gene3D" id="3.30.565.10">
    <property type="entry name" value="Histidine kinase-like ATPase, C-terminal domain"/>
    <property type="match status" value="1"/>
</dbReference>
<evidence type="ECO:0000313" key="6">
    <source>
        <dbReference type="EMBL" id="ACJ29254.1"/>
    </source>
</evidence>
<name>B8CP10_SHEPW</name>
<comment type="catalytic activity">
    <reaction evidence="1">
        <text>ATP + protein L-histidine = ADP + protein N-phospho-L-histidine.</text>
        <dbReference type="EC" id="2.7.13.3"/>
    </reaction>
</comment>
<dbReference type="EC" id="2.7.13.3" evidence="2"/>
<dbReference type="SMART" id="SM00388">
    <property type="entry name" value="HisKA"/>
    <property type="match status" value="1"/>
</dbReference>
<reference evidence="6 7" key="1">
    <citation type="journal article" date="2008" name="PLoS ONE">
        <title>Environmental adaptation: genomic analysis of the piezotolerant and psychrotolerant deep-sea iron reducing bacterium Shewanella piezotolerans WP3.</title>
        <authorList>
            <person name="Wang F."/>
            <person name="Wang J."/>
            <person name="Jian H."/>
            <person name="Zhang B."/>
            <person name="Li S."/>
            <person name="Wang F."/>
            <person name="Zeng X."/>
            <person name="Gao L."/>
            <person name="Bartlett D.H."/>
            <person name="Yu J."/>
            <person name="Hu S."/>
            <person name="Xiao X."/>
        </authorList>
    </citation>
    <scope>NUCLEOTIDE SEQUENCE [LARGE SCALE GENOMIC DNA]</scope>
    <source>
        <strain evidence="7">WP3 / JCM 13877</strain>
    </source>
</reference>
<dbReference type="SUPFAM" id="SSF47384">
    <property type="entry name" value="Homodimeric domain of signal transducing histidine kinase"/>
    <property type="match status" value="1"/>
</dbReference>
<dbReference type="GO" id="GO:0000155">
    <property type="term" value="F:phosphorelay sensor kinase activity"/>
    <property type="evidence" value="ECO:0007669"/>
    <property type="project" value="InterPro"/>
</dbReference>
<keyword evidence="4" id="KW-0812">Transmembrane</keyword>
<dbReference type="SUPFAM" id="SSF53850">
    <property type="entry name" value="Periplasmic binding protein-like II"/>
    <property type="match status" value="1"/>
</dbReference>
<evidence type="ECO:0000256" key="3">
    <source>
        <dbReference type="ARBA" id="ARBA00022553"/>
    </source>
</evidence>
<keyword evidence="4" id="KW-0472">Membrane</keyword>
<keyword evidence="7" id="KW-1185">Reference proteome</keyword>
<dbReference type="Gene3D" id="1.10.287.130">
    <property type="match status" value="1"/>
</dbReference>
<dbReference type="EMBL" id="CP000472">
    <property type="protein sequence ID" value="ACJ29254.1"/>
    <property type="molecule type" value="Genomic_DNA"/>
</dbReference>
<keyword evidence="6" id="KW-0808">Transferase</keyword>
<gene>
    <name evidence="6" type="ordered locus">swp_2514</name>
</gene>
<dbReference type="InterPro" id="IPR005467">
    <property type="entry name" value="His_kinase_dom"/>
</dbReference>
<dbReference type="HOGENOM" id="CLU_011260_3_0_6"/>
<dbReference type="InterPro" id="IPR004358">
    <property type="entry name" value="Sig_transdc_His_kin-like_C"/>
</dbReference>
<dbReference type="PANTHER" id="PTHR43065">
    <property type="entry name" value="SENSOR HISTIDINE KINASE"/>
    <property type="match status" value="1"/>
</dbReference>
<keyword evidence="4" id="KW-1133">Transmembrane helix</keyword>
<dbReference type="InterPro" id="IPR003661">
    <property type="entry name" value="HisK_dim/P_dom"/>
</dbReference>
<dbReference type="Pfam" id="PF12974">
    <property type="entry name" value="Phosphonate-bd"/>
    <property type="match status" value="1"/>
</dbReference>
<dbReference type="SUPFAM" id="SSF55874">
    <property type="entry name" value="ATPase domain of HSP90 chaperone/DNA topoisomerase II/histidine kinase"/>
    <property type="match status" value="1"/>
</dbReference>
<dbReference type="Pfam" id="PF00512">
    <property type="entry name" value="HisKA"/>
    <property type="match status" value="1"/>
</dbReference>
<dbReference type="SMART" id="SM00387">
    <property type="entry name" value="HATPase_c"/>
    <property type="match status" value="1"/>
</dbReference>
<evidence type="ECO:0000259" key="5">
    <source>
        <dbReference type="PROSITE" id="PS50109"/>
    </source>
</evidence>
<organism evidence="6 7">
    <name type="scientific">Shewanella piezotolerans (strain WP3 / JCM 13877)</name>
    <dbReference type="NCBI Taxonomy" id="225849"/>
    <lineage>
        <taxon>Bacteria</taxon>
        <taxon>Pseudomonadati</taxon>
        <taxon>Pseudomonadota</taxon>
        <taxon>Gammaproteobacteria</taxon>
        <taxon>Alteromonadales</taxon>
        <taxon>Shewanellaceae</taxon>
        <taxon>Shewanella</taxon>
    </lineage>
</organism>
<dbReference type="STRING" id="225849.swp_2514"/>
<dbReference type="Gene3D" id="3.40.190.10">
    <property type="entry name" value="Periplasmic binding protein-like II"/>
    <property type="match status" value="2"/>
</dbReference>
<proteinExistence type="predicted"/>